<keyword evidence="4 13" id="KW-0812">Transmembrane</keyword>
<protein>
    <recommendedName>
        <fullName evidence="14">Olfactory receptor</fullName>
    </recommendedName>
</protein>
<dbReference type="GO" id="GO:0016020">
    <property type="term" value="C:membrane"/>
    <property type="evidence" value="ECO:0000318"/>
    <property type="project" value="GO_Central"/>
</dbReference>
<evidence type="ECO:0000256" key="14">
    <source>
        <dbReference type="RuleBase" id="RU363047"/>
    </source>
</evidence>
<dbReference type="InterPro" id="IPR052921">
    <property type="entry name" value="GPCR1_Superfamily_Member"/>
</dbReference>
<feature type="transmembrane region" description="Helical" evidence="14">
    <location>
        <begin position="61"/>
        <end position="79"/>
    </location>
</feature>
<dbReference type="eggNOG" id="ENOG502RP7I">
    <property type="taxonomic scope" value="Eukaryota"/>
</dbReference>
<keyword evidence="12 13" id="KW-0807">Transducer</keyword>
<dbReference type="GO" id="GO:0004930">
    <property type="term" value="F:G protein-coupled receptor activity"/>
    <property type="evidence" value="ECO:0007669"/>
    <property type="project" value="UniProtKB-KW"/>
</dbReference>
<dbReference type="AlphaFoldDB" id="W5LVF3"/>
<evidence type="ECO:0000256" key="11">
    <source>
        <dbReference type="ARBA" id="ARBA00023180"/>
    </source>
</evidence>
<organism evidence="16 17">
    <name type="scientific">Lepisosteus oculatus</name>
    <name type="common">Spotted gar</name>
    <dbReference type="NCBI Taxonomy" id="7918"/>
    <lineage>
        <taxon>Eukaryota</taxon>
        <taxon>Metazoa</taxon>
        <taxon>Chordata</taxon>
        <taxon>Craniata</taxon>
        <taxon>Vertebrata</taxon>
        <taxon>Euteleostomi</taxon>
        <taxon>Actinopterygii</taxon>
        <taxon>Neopterygii</taxon>
        <taxon>Holostei</taxon>
        <taxon>Semionotiformes</taxon>
        <taxon>Lepisosteidae</taxon>
        <taxon>Lepisosteus</taxon>
    </lineage>
</organism>
<evidence type="ECO:0000256" key="7">
    <source>
        <dbReference type="ARBA" id="ARBA00023040"/>
    </source>
</evidence>
<dbReference type="PRINTS" id="PR00245">
    <property type="entry name" value="OLFACTORYR"/>
</dbReference>
<keyword evidence="3 14" id="KW-0716">Sensory transduction</keyword>
<feature type="transmembrane region" description="Helical" evidence="14">
    <location>
        <begin position="246"/>
        <end position="268"/>
    </location>
</feature>
<name>W5LVF3_LEPOC</name>
<feature type="transmembrane region" description="Helical" evidence="14">
    <location>
        <begin position="27"/>
        <end position="52"/>
    </location>
</feature>
<feature type="domain" description="G-protein coupled receptors family 1 profile" evidence="15">
    <location>
        <begin position="42"/>
        <end position="292"/>
    </location>
</feature>
<evidence type="ECO:0000256" key="8">
    <source>
        <dbReference type="ARBA" id="ARBA00023136"/>
    </source>
</evidence>
<reference evidence="17" key="1">
    <citation type="submission" date="2011-12" db="EMBL/GenBank/DDBJ databases">
        <title>The Draft Genome of Lepisosteus oculatus.</title>
        <authorList>
            <consortium name="The Broad Institute Genome Assembly &amp; Analysis Group"/>
            <consortium name="Computational R&amp;D Group"/>
            <consortium name="and Sequencing Platform"/>
            <person name="Di Palma F."/>
            <person name="Alfoldi J."/>
            <person name="Johnson J."/>
            <person name="Berlin A."/>
            <person name="Gnerre S."/>
            <person name="Jaffe D."/>
            <person name="MacCallum I."/>
            <person name="Young S."/>
            <person name="Walker B.J."/>
            <person name="Lander E.S."/>
            <person name="Lindblad-Toh K."/>
        </authorList>
    </citation>
    <scope>NUCLEOTIDE SEQUENCE [LARGE SCALE GENOMIC DNA]</scope>
</reference>
<evidence type="ECO:0000256" key="3">
    <source>
        <dbReference type="ARBA" id="ARBA00022606"/>
    </source>
</evidence>
<keyword evidence="5 14" id="KW-0552">Olfaction</keyword>
<evidence type="ECO:0000256" key="6">
    <source>
        <dbReference type="ARBA" id="ARBA00022989"/>
    </source>
</evidence>
<dbReference type="Gene3D" id="1.20.1070.10">
    <property type="entry name" value="Rhodopsin 7-helix transmembrane proteins"/>
    <property type="match status" value="1"/>
</dbReference>
<dbReference type="GO" id="GO:0004984">
    <property type="term" value="F:olfactory receptor activity"/>
    <property type="evidence" value="ECO:0000318"/>
    <property type="project" value="GO_Central"/>
</dbReference>
<dbReference type="PANTHER" id="PTHR26451">
    <property type="entry name" value="G_PROTEIN_RECEP_F1_2 DOMAIN-CONTAINING PROTEIN"/>
    <property type="match status" value="1"/>
</dbReference>
<feature type="transmembrane region" description="Helical" evidence="14">
    <location>
        <begin position="99"/>
        <end position="121"/>
    </location>
</feature>
<dbReference type="Proteomes" id="UP000018468">
    <property type="component" value="Unassembled WGS sequence"/>
</dbReference>
<dbReference type="InterPro" id="IPR000276">
    <property type="entry name" value="GPCR_Rhodpsn"/>
</dbReference>
<evidence type="ECO:0000256" key="2">
    <source>
        <dbReference type="ARBA" id="ARBA00022475"/>
    </source>
</evidence>
<keyword evidence="8 14" id="KW-0472">Membrane</keyword>
<accession>W5LVF3</accession>
<proteinExistence type="inferred from homology"/>
<dbReference type="GO" id="GO:0005886">
    <property type="term" value="C:plasma membrane"/>
    <property type="evidence" value="ECO:0007669"/>
    <property type="project" value="UniProtKB-SubCell"/>
</dbReference>
<evidence type="ECO:0000256" key="5">
    <source>
        <dbReference type="ARBA" id="ARBA00022725"/>
    </source>
</evidence>
<sequence length="328" mass="37476">MMFENATLVRPRFFYINGFSGIPHTKYYYVFLCFVYAVTVLANYFILFIIYIEKSLHTPKYLAVFNLAVVDMCGSTALIPKMIETFVFDSQFITYEACIANMFFVQFFIFLESLSLAVLAYDRFVAICFPLKYDIVNTNSQMALILAGVWFFTLVLMIILLGLITTLSFCKTIVIDSYYCDHGPMYRMACNNNFPSYIMAKIVITVFIFAPLVLILLSYVCIIFALLKIASGEQRLKAMKTCTSHLLLVTVFYIPISATYIAAIMSTLHPNTRIISTSLSSTIPPMLNPIIYTIKTEEIMTAIKKLYKRNKTITATNYNNDNIVHLCQ</sequence>
<dbReference type="FunCoup" id="W5LVF3">
    <property type="interactions" value="169"/>
</dbReference>
<evidence type="ECO:0000259" key="15">
    <source>
        <dbReference type="PROSITE" id="PS50262"/>
    </source>
</evidence>
<feature type="transmembrane region" description="Helical" evidence="14">
    <location>
        <begin position="142"/>
        <end position="164"/>
    </location>
</feature>
<dbReference type="PROSITE" id="PS00237">
    <property type="entry name" value="G_PROTEIN_RECEP_F1_1"/>
    <property type="match status" value="1"/>
</dbReference>
<keyword evidence="7 13" id="KW-0297">G-protein coupled receptor</keyword>
<keyword evidence="10 13" id="KW-0675">Receptor</keyword>
<keyword evidence="9" id="KW-1015">Disulfide bond</keyword>
<evidence type="ECO:0000256" key="12">
    <source>
        <dbReference type="ARBA" id="ARBA00023224"/>
    </source>
</evidence>
<comment type="similarity">
    <text evidence="13">Belongs to the G-protein coupled receptor 1 family.</text>
</comment>
<dbReference type="GO" id="GO:0050911">
    <property type="term" value="P:detection of chemical stimulus involved in sensory perception of smell"/>
    <property type="evidence" value="ECO:0000318"/>
    <property type="project" value="GO_Central"/>
</dbReference>
<dbReference type="STRING" id="7918.ENSLOCP00000000110"/>
<dbReference type="InterPro" id="IPR000725">
    <property type="entry name" value="Olfact_rcpt"/>
</dbReference>
<dbReference type="GeneTree" id="ENSGT00950000182847"/>
<dbReference type="HOGENOM" id="CLU_012526_0_1_1"/>
<evidence type="ECO:0000256" key="10">
    <source>
        <dbReference type="ARBA" id="ARBA00023170"/>
    </source>
</evidence>
<evidence type="ECO:0000313" key="16">
    <source>
        <dbReference type="Ensembl" id="ENSLOCP00000000110.1"/>
    </source>
</evidence>
<dbReference type="GO" id="GO:0005549">
    <property type="term" value="F:odorant binding"/>
    <property type="evidence" value="ECO:0000318"/>
    <property type="project" value="GO_Central"/>
</dbReference>
<reference evidence="16" key="2">
    <citation type="submission" date="2025-08" db="UniProtKB">
        <authorList>
            <consortium name="Ensembl"/>
        </authorList>
    </citation>
    <scope>IDENTIFICATION</scope>
</reference>
<evidence type="ECO:0000256" key="9">
    <source>
        <dbReference type="ARBA" id="ARBA00023157"/>
    </source>
</evidence>
<dbReference type="FunFam" id="1.20.1070.10:FF:000024">
    <property type="entry name" value="Olfactory receptor"/>
    <property type="match status" value="1"/>
</dbReference>
<evidence type="ECO:0000256" key="1">
    <source>
        <dbReference type="ARBA" id="ARBA00004651"/>
    </source>
</evidence>
<reference evidence="16" key="3">
    <citation type="submission" date="2025-09" db="UniProtKB">
        <authorList>
            <consortium name="Ensembl"/>
        </authorList>
    </citation>
    <scope>IDENTIFICATION</scope>
</reference>
<evidence type="ECO:0000256" key="4">
    <source>
        <dbReference type="ARBA" id="ARBA00022692"/>
    </source>
</evidence>
<dbReference type="PROSITE" id="PS50262">
    <property type="entry name" value="G_PROTEIN_RECEP_F1_2"/>
    <property type="match status" value="1"/>
</dbReference>
<keyword evidence="2 14" id="KW-1003">Cell membrane</keyword>
<keyword evidence="17" id="KW-1185">Reference proteome</keyword>
<dbReference type="InterPro" id="IPR017452">
    <property type="entry name" value="GPCR_Rhodpsn_7TM"/>
</dbReference>
<dbReference type="PRINTS" id="PR00237">
    <property type="entry name" value="GPCRRHODOPSN"/>
</dbReference>
<dbReference type="Pfam" id="PF13853">
    <property type="entry name" value="7tm_4"/>
    <property type="match status" value="1"/>
</dbReference>
<dbReference type="Ensembl" id="ENSLOCT00000000110.1">
    <property type="protein sequence ID" value="ENSLOCP00000000110.1"/>
    <property type="gene ID" value="ENSLOCG00000000099.1"/>
</dbReference>
<feature type="transmembrane region" description="Helical" evidence="14">
    <location>
        <begin position="202"/>
        <end position="226"/>
    </location>
</feature>
<keyword evidence="6 14" id="KW-1133">Transmembrane helix</keyword>
<evidence type="ECO:0000313" key="17">
    <source>
        <dbReference type="Proteomes" id="UP000018468"/>
    </source>
</evidence>
<comment type="subcellular location">
    <subcellularLocation>
        <location evidence="1 14">Cell membrane</location>
        <topology evidence="1 14">Multi-pass membrane protein</topology>
    </subcellularLocation>
</comment>
<dbReference type="OMA" id="ACMANIF"/>
<dbReference type="PANTHER" id="PTHR26451:SF966">
    <property type="entry name" value="ODORANT RECEPTOR-RELATED"/>
    <property type="match status" value="1"/>
</dbReference>
<dbReference type="SUPFAM" id="SSF81321">
    <property type="entry name" value="Family A G protein-coupled receptor-like"/>
    <property type="match status" value="1"/>
</dbReference>
<evidence type="ECO:0000256" key="13">
    <source>
        <dbReference type="RuleBase" id="RU000688"/>
    </source>
</evidence>
<dbReference type="InParanoid" id="W5LVF3"/>
<keyword evidence="11" id="KW-0325">Glycoprotein</keyword>